<dbReference type="EMBL" id="CAJNNV010018050">
    <property type="protein sequence ID" value="CAE8605603.1"/>
    <property type="molecule type" value="Genomic_DNA"/>
</dbReference>
<dbReference type="InterPro" id="IPR002083">
    <property type="entry name" value="MATH/TRAF_dom"/>
</dbReference>
<dbReference type="Proteomes" id="UP000654075">
    <property type="component" value="Unassembled WGS sequence"/>
</dbReference>
<dbReference type="OrthoDB" id="425886at2759"/>
<dbReference type="AlphaFoldDB" id="A0A813EWS3"/>
<proteinExistence type="predicted"/>
<comment type="caution">
    <text evidence="3">The sequence shown here is derived from an EMBL/GenBank/DDBJ whole genome shotgun (WGS) entry which is preliminary data.</text>
</comment>
<feature type="coiled-coil region" evidence="1">
    <location>
        <begin position="64"/>
        <end position="91"/>
    </location>
</feature>
<dbReference type="SUPFAM" id="SSF49599">
    <property type="entry name" value="TRAF domain-like"/>
    <property type="match status" value="1"/>
</dbReference>
<evidence type="ECO:0000313" key="3">
    <source>
        <dbReference type="EMBL" id="CAE8605603.1"/>
    </source>
</evidence>
<feature type="region of interest" description="Disordered" evidence="2">
    <location>
        <begin position="263"/>
        <end position="288"/>
    </location>
</feature>
<keyword evidence="4" id="KW-1185">Reference proteome</keyword>
<sequence length="683" mass="75701">MATAEDLLSLRGVVEEMERVNREREAALEDRLQDGDARTDHVCQELQNRTQQMQRSIDASTDHISRAQTDLDELASRMKNVQDQQSDMEQRENSVHEQLLNLQGDLYQKIEDMADRLTLAAGKEHEAHRSAHFVLKSQTEATFSEKADIIAALKSETEASLASLTIALHQGLKDLDVRCQTDLTTARQNLEQNLQQVQEELVKASEVAQIKVEAVRETMEKSLKKDIMAAEAAARDAASQALAAAEEGREKYQDAVDLRLDGVDKQSKHQEQELRRNEQQTTAEVQKCRSDAEERSVAVLAESRAGIRLLECEQSKLKDDSAAVAGIPTRQVEWTIGREAVSQLQHLQLKMDLSAAHHKDGGASGVDYASWFSPSFEAACSRGIQLELRYHGSPASSHGKDSTGGHETGNCSLYLWAQKGLQLVFRLFLGTESVVLRHCFDGASPCGMKRMGMLSDQMQIDGMLKVGVEIHEALLSTEPVHRETEAKYVETMALQPVVGSLVAQQYLNHRLLELIQCQGRGLLDQLTQKVDLVRSRATRRVQWRLENASLLRQSFAEGQPVCSTAFQAAGISGLQLVFYPSGCAGARAGFCSFFLCCPSGCLVRCWLWAGRGRREARAESAERPDLLGRINFCRFENCVDPVDESIELALEIEEATQATTREGPVAAVDSNPTSVSKDSCCCR</sequence>
<protein>
    <submittedName>
        <fullName evidence="3">Uncharacterized protein</fullName>
    </submittedName>
</protein>
<organism evidence="3 4">
    <name type="scientific">Polarella glacialis</name>
    <name type="common">Dinoflagellate</name>
    <dbReference type="NCBI Taxonomy" id="89957"/>
    <lineage>
        <taxon>Eukaryota</taxon>
        <taxon>Sar</taxon>
        <taxon>Alveolata</taxon>
        <taxon>Dinophyceae</taxon>
        <taxon>Suessiales</taxon>
        <taxon>Suessiaceae</taxon>
        <taxon>Polarella</taxon>
    </lineage>
</organism>
<reference evidence="3" key="1">
    <citation type="submission" date="2021-02" db="EMBL/GenBank/DDBJ databases">
        <authorList>
            <person name="Dougan E. K."/>
            <person name="Rhodes N."/>
            <person name="Thang M."/>
            <person name="Chan C."/>
        </authorList>
    </citation>
    <scope>NUCLEOTIDE SEQUENCE</scope>
</reference>
<feature type="compositionally biased region" description="Basic and acidic residues" evidence="2">
    <location>
        <begin position="263"/>
        <end position="278"/>
    </location>
</feature>
<keyword evidence="1" id="KW-0175">Coiled coil</keyword>
<accession>A0A813EWS3</accession>
<dbReference type="Gene3D" id="2.60.210.10">
    <property type="entry name" value="Apoptosis, Tumor Necrosis Factor Receptor Associated Protein 2, Chain A"/>
    <property type="match status" value="1"/>
</dbReference>
<evidence type="ECO:0000313" key="4">
    <source>
        <dbReference type="Proteomes" id="UP000654075"/>
    </source>
</evidence>
<gene>
    <name evidence="3" type="ORF">PGLA1383_LOCUS23712</name>
</gene>
<evidence type="ECO:0000256" key="2">
    <source>
        <dbReference type="SAM" id="MobiDB-lite"/>
    </source>
</evidence>
<name>A0A813EWS3_POLGL</name>
<evidence type="ECO:0000256" key="1">
    <source>
        <dbReference type="SAM" id="Coils"/>
    </source>
</evidence>
<dbReference type="CDD" id="cd00121">
    <property type="entry name" value="MATH"/>
    <property type="match status" value="1"/>
</dbReference>
<dbReference type="InterPro" id="IPR008974">
    <property type="entry name" value="TRAF-like"/>
</dbReference>
<feature type="coiled-coil region" evidence="1">
    <location>
        <begin position="180"/>
        <end position="207"/>
    </location>
</feature>